<dbReference type="Gene3D" id="2.40.10.220">
    <property type="entry name" value="predicted glycosyltransferase like domains"/>
    <property type="match status" value="1"/>
</dbReference>
<name>A0A518BCZ0_9BACT</name>
<dbReference type="InterPro" id="IPR009875">
    <property type="entry name" value="PilZ_domain"/>
</dbReference>
<proteinExistence type="predicted"/>
<protein>
    <submittedName>
        <fullName evidence="2">Flagellar brake protein YcgR</fullName>
    </submittedName>
</protein>
<dbReference type="AlphaFoldDB" id="A0A518BCZ0"/>
<dbReference type="KEGG" id="knv:Pan216_57430"/>
<dbReference type="Pfam" id="PF07238">
    <property type="entry name" value="PilZ"/>
    <property type="match status" value="1"/>
</dbReference>
<keyword evidence="2" id="KW-0969">Cilium</keyword>
<organism evidence="2 3">
    <name type="scientific">Kolteria novifilia</name>
    <dbReference type="NCBI Taxonomy" id="2527975"/>
    <lineage>
        <taxon>Bacteria</taxon>
        <taxon>Pseudomonadati</taxon>
        <taxon>Planctomycetota</taxon>
        <taxon>Planctomycetia</taxon>
        <taxon>Kolteriales</taxon>
        <taxon>Kolteriaceae</taxon>
        <taxon>Kolteria</taxon>
    </lineage>
</organism>
<accession>A0A518BCZ0</accession>
<dbReference type="EMBL" id="CP036279">
    <property type="protein sequence ID" value="QDU64850.1"/>
    <property type="molecule type" value="Genomic_DNA"/>
</dbReference>
<keyword evidence="3" id="KW-1185">Reference proteome</keyword>
<keyword evidence="2" id="KW-0282">Flagellum</keyword>
<keyword evidence="2" id="KW-0966">Cell projection</keyword>
<evidence type="ECO:0000259" key="1">
    <source>
        <dbReference type="Pfam" id="PF07238"/>
    </source>
</evidence>
<dbReference type="RefSeq" id="WP_145263332.1">
    <property type="nucleotide sequence ID" value="NZ_CP036279.1"/>
</dbReference>
<gene>
    <name evidence="2" type="primary">ycgR</name>
    <name evidence="2" type="ORF">Pan216_57430</name>
</gene>
<evidence type="ECO:0000313" key="2">
    <source>
        <dbReference type="EMBL" id="QDU64850.1"/>
    </source>
</evidence>
<feature type="domain" description="PilZ" evidence="1">
    <location>
        <begin position="126"/>
        <end position="233"/>
    </location>
</feature>
<evidence type="ECO:0000313" key="3">
    <source>
        <dbReference type="Proteomes" id="UP000317093"/>
    </source>
</evidence>
<dbReference type="Proteomes" id="UP000317093">
    <property type="component" value="Chromosome"/>
</dbReference>
<reference evidence="2 3" key="1">
    <citation type="submission" date="2019-02" db="EMBL/GenBank/DDBJ databases">
        <title>Deep-cultivation of Planctomycetes and their phenomic and genomic characterization uncovers novel biology.</title>
        <authorList>
            <person name="Wiegand S."/>
            <person name="Jogler M."/>
            <person name="Boedeker C."/>
            <person name="Pinto D."/>
            <person name="Vollmers J."/>
            <person name="Rivas-Marin E."/>
            <person name="Kohn T."/>
            <person name="Peeters S.H."/>
            <person name="Heuer A."/>
            <person name="Rast P."/>
            <person name="Oberbeckmann S."/>
            <person name="Bunk B."/>
            <person name="Jeske O."/>
            <person name="Meyerdierks A."/>
            <person name="Storesund J.E."/>
            <person name="Kallscheuer N."/>
            <person name="Luecker S."/>
            <person name="Lage O.M."/>
            <person name="Pohl T."/>
            <person name="Merkel B.J."/>
            <person name="Hornburger P."/>
            <person name="Mueller R.-W."/>
            <person name="Bruemmer F."/>
            <person name="Labrenz M."/>
            <person name="Spormann A.M."/>
            <person name="Op den Camp H."/>
            <person name="Overmann J."/>
            <person name="Amann R."/>
            <person name="Jetten M.S.M."/>
            <person name="Mascher T."/>
            <person name="Medema M.H."/>
            <person name="Devos D.P."/>
            <person name="Kaster A.-K."/>
            <person name="Ovreas L."/>
            <person name="Rohde M."/>
            <person name="Galperin M.Y."/>
            <person name="Jogler C."/>
        </authorList>
    </citation>
    <scope>NUCLEOTIDE SEQUENCE [LARGE SCALE GENOMIC DNA]</scope>
    <source>
        <strain evidence="2 3">Pan216</strain>
    </source>
</reference>
<sequence>MPLWKKSGSQNKARVRVQRQLNEMAEANVRLGLHLRIDEGKFVPIGESRLLEIDADARMLIINMPSRDGHTLPLTVPCQMIAFANWNESYFKFETQAKRVERISAGAGAMLPVLMVTLPEQLLSANRRRHFRIEPLLKQRPLVEWQPTWMPHTSPTFLSAEVSDISARGISIWLAEHLGERFEPGRRAALRITLPNKSEVIETNATTRQVHHGCRGNETLVGLEFDLESSDPDEGIDAIAKYVMDCQREIVRQRQSL</sequence>
<dbReference type="GO" id="GO:0035438">
    <property type="term" value="F:cyclic-di-GMP binding"/>
    <property type="evidence" value="ECO:0007669"/>
    <property type="project" value="InterPro"/>
</dbReference>